<feature type="domain" description="C2H2-type" evidence="12">
    <location>
        <begin position="545"/>
        <end position="574"/>
    </location>
</feature>
<feature type="region of interest" description="Disordered" evidence="11">
    <location>
        <begin position="820"/>
        <end position="855"/>
    </location>
</feature>
<keyword evidence="7" id="KW-0238">DNA-binding</keyword>
<evidence type="ECO:0000256" key="11">
    <source>
        <dbReference type="SAM" id="MobiDB-lite"/>
    </source>
</evidence>
<evidence type="ECO:0000256" key="7">
    <source>
        <dbReference type="ARBA" id="ARBA00023125"/>
    </source>
</evidence>
<comment type="caution">
    <text evidence="13">The sequence shown here is derived from an EMBL/GenBank/DDBJ whole genome shotgun (WGS) entry which is preliminary data.</text>
</comment>
<evidence type="ECO:0000256" key="5">
    <source>
        <dbReference type="ARBA" id="ARBA00022833"/>
    </source>
</evidence>
<reference evidence="13" key="1">
    <citation type="journal article" date="2020" name="Fungal Divers.">
        <title>Resolving the Mortierellaceae phylogeny through synthesis of multi-gene phylogenetics and phylogenomics.</title>
        <authorList>
            <person name="Vandepol N."/>
            <person name="Liber J."/>
            <person name="Desiro A."/>
            <person name="Na H."/>
            <person name="Kennedy M."/>
            <person name="Barry K."/>
            <person name="Grigoriev I.V."/>
            <person name="Miller A.N."/>
            <person name="O'Donnell K."/>
            <person name="Stajich J.E."/>
            <person name="Bonito G."/>
        </authorList>
    </citation>
    <scope>NUCLEOTIDE SEQUENCE</scope>
    <source>
        <strain evidence="13">REB-010B</strain>
    </source>
</reference>
<evidence type="ECO:0000256" key="10">
    <source>
        <dbReference type="PROSITE-ProRule" id="PRU00042"/>
    </source>
</evidence>
<dbReference type="Pfam" id="PF00096">
    <property type="entry name" value="zf-C2H2"/>
    <property type="match status" value="2"/>
</dbReference>
<dbReference type="GO" id="GO:0000981">
    <property type="term" value="F:DNA-binding transcription factor activity, RNA polymerase II-specific"/>
    <property type="evidence" value="ECO:0007669"/>
    <property type="project" value="TreeGrafter"/>
</dbReference>
<feature type="compositionally biased region" description="Basic and acidic residues" evidence="11">
    <location>
        <begin position="1151"/>
        <end position="1169"/>
    </location>
</feature>
<accession>A0A9P6USH9</accession>
<feature type="compositionally biased region" description="Basic residues" evidence="11">
    <location>
        <begin position="820"/>
        <end position="833"/>
    </location>
</feature>
<evidence type="ECO:0000313" key="14">
    <source>
        <dbReference type="Proteomes" id="UP000738325"/>
    </source>
</evidence>
<dbReference type="PROSITE" id="PS50157">
    <property type="entry name" value="ZINC_FINGER_C2H2_2"/>
    <property type="match status" value="6"/>
</dbReference>
<dbReference type="FunFam" id="3.30.160.60:FF:000064">
    <property type="entry name" value="Early growth response protein 3"/>
    <property type="match status" value="1"/>
</dbReference>
<evidence type="ECO:0000256" key="9">
    <source>
        <dbReference type="ARBA" id="ARBA00023242"/>
    </source>
</evidence>
<organism evidence="13 14">
    <name type="scientific">Dissophora globulifera</name>
    <dbReference type="NCBI Taxonomy" id="979702"/>
    <lineage>
        <taxon>Eukaryota</taxon>
        <taxon>Fungi</taxon>
        <taxon>Fungi incertae sedis</taxon>
        <taxon>Mucoromycota</taxon>
        <taxon>Mortierellomycotina</taxon>
        <taxon>Mortierellomycetes</taxon>
        <taxon>Mortierellales</taxon>
        <taxon>Mortierellaceae</taxon>
        <taxon>Dissophora</taxon>
    </lineage>
</organism>
<feature type="compositionally biased region" description="Low complexity" evidence="11">
    <location>
        <begin position="625"/>
        <end position="637"/>
    </location>
</feature>
<dbReference type="FunFam" id="3.30.160.60:FF:000125">
    <property type="entry name" value="Putative zinc finger protein 143"/>
    <property type="match status" value="2"/>
</dbReference>
<feature type="compositionally biased region" description="Basic and acidic residues" evidence="11">
    <location>
        <begin position="1129"/>
        <end position="1141"/>
    </location>
</feature>
<dbReference type="PROSITE" id="PS00028">
    <property type="entry name" value="ZINC_FINGER_C2H2_1"/>
    <property type="match status" value="6"/>
</dbReference>
<feature type="region of interest" description="Disordered" evidence="11">
    <location>
        <begin position="870"/>
        <end position="944"/>
    </location>
</feature>
<dbReference type="SUPFAM" id="SSF57667">
    <property type="entry name" value="beta-beta-alpha zinc fingers"/>
    <property type="match status" value="4"/>
</dbReference>
<evidence type="ECO:0000256" key="1">
    <source>
        <dbReference type="ARBA" id="ARBA00004123"/>
    </source>
</evidence>
<feature type="region of interest" description="Disordered" evidence="11">
    <location>
        <begin position="585"/>
        <end position="672"/>
    </location>
</feature>
<feature type="domain" description="C2H2-type" evidence="12">
    <location>
        <begin position="457"/>
        <end position="484"/>
    </location>
</feature>
<keyword evidence="5" id="KW-0862">Zinc</keyword>
<dbReference type="Pfam" id="PF23561">
    <property type="entry name" value="zf-C2H2_15"/>
    <property type="match status" value="1"/>
</dbReference>
<dbReference type="PANTHER" id="PTHR19818">
    <property type="entry name" value="ZINC FINGER PROTEIN ZIC AND GLI"/>
    <property type="match status" value="1"/>
</dbReference>
<feature type="compositionally biased region" description="Polar residues" evidence="11">
    <location>
        <begin position="902"/>
        <end position="916"/>
    </location>
</feature>
<keyword evidence="8" id="KW-0804">Transcription</keyword>
<protein>
    <submittedName>
        <fullName evidence="13">Small nuclear RNA activating complex, polypeptide 3</fullName>
    </submittedName>
</protein>
<dbReference type="InterPro" id="IPR050329">
    <property type="entry name" value="GLI_C2H2-zinc-finger"/>
</dbReference>
<name>A0A9P6USH9_9FUNG</name>
<evidence type="ECO:0000259" key="12">
    <source>
        <dbReference type="PROSITE" id="PS50157"/>
    </source>
</evidence>
<feature type="region of interest" description="Disordered" evidence="11">
    <location>
        <begin position="1129"/>
        <end position="1177"/>
    </location>
</feature>
<dbReference type="GO" id="GO:0008270">
    <property type="term" value="F:zinc ion binding"/>
    <property type="evidence" value="ECO:0007669"/>
    <property type="project" value="UniProtKB-KW"/>
</dbReference>
<evidence type="ECO:0000256" key="4">
    <source>
        <dbReference type="ARBA" id="ARBA00022771"/>
    </source>
</evidence>
<feature type="domain" description="C2H2-type" evidence="12">
    <location>
        <begin position="391"/>
        <end position="421"/>
    </location>
</feature>
<keyword evidence="4 10" id="KW-0863">Zinc-finger</keyword>
<dbReference type="GO" id="GO:0005634">
    <property type="term" value="C:nucleus"/>
    <property type="evidence" value="ECO:0007669"/>
    <property type="project" value="UniProtKB-SubCell"/>
</dbReference>
<feature type="domain" description="C2H2-type" evidence="12">
    <location>
        <begin position="424"/>
        <end position="456"/>
    </location>
</feature>
<sequence length="1360" mass="152702">MTSTLDTPLHQLSSFQYVQQQRHHNQHAAQAPGKPAAMVDECCILTHDINDFCCTTVEPTTCCRPPTRLPLDSGDCCHSPHAQSVVDGFTVQEIECCIIESAMKEGMDSECCQDLVQPGTVPVRQAASTCCSEHPEVLNDCCLTCCPDTLTPSPGSTSASSTTPTPASLQASQYFPLQLLQCSTTNDSWRNGDTCDHVDSHLQCGSNSNSAFHFLNSSSNRHNHAIGSNNSSSSSSDIHRLHCPQEPLPNISQPGTLSDSSASLSLSSDMMDAAQIDDMIRCLWEGCTAAFLSQDDLLPHVSQLHVPMIQEEDHPHCHWGTCVTEQQDPDKLLQHLRADHHIVPMSSAIPGTDILRPEPKLPSLQQSVDHRLDWNESSSVETDDTLQEEQHYCGWKGCNRVFSNFDSLTSHLSEDHIGTGKSEYVCDWEGCERNGRGFGQRQKAMRHIQTHTGDKPYQCHLCKKRFSESNIMAQHMRTHTGEKPFKCPHPGCGREFSISGALTIHRRVHSGEKPFKCRFEGCDKWFAESSNLTKHLRVHTGERPFPCPFPGCEKRFSRPDQVTRHKRTHMTAAEKAMEKMTTKAFIKSTSGSTSKSQKRAASDESVQSQGLSDGQYPPIVEDNGSSSSSASPASLIDDSLDSEGSAPSIQQQQSNLSSDSTTTSPSKRSQVVPSIVGAQPQSDLFPILPFAINFQRVIQEQEDHDRYHEYFTTFEEEQEVAQRCDVSQDLQDTDRFFKDPTVFSLLKEWNESKVEGRREAADKTLRPTWASFYGQAEEVTEFGDPANLHSLEQLRPPIVGDDQVRRLLSAPTRGHRRIPFKSGRIMRKQRPKKRLFDEQDDTPANDASNMGDRTPGPIAVEIEVASRATLDSRTPAVSGAASSSTPASSSGVTDAANDMQDTEASSRQTSISPLYSQPQQAMPPPPPPLVSPAKRKAVPSQKTVKQDLDLDVDGLGERAEVEGKFVKTHLENEFQELSLIIDDCTLKSLKDESRFEVPVASRPPMNYLTLPPAHFGQPYKPVVEREPVVLVTLYSALRPTQKQEEYLFLGSQPLTAIRDAFFCLSDFASRGASELPESALTKDTMSRKTSNSFMFIEGVFYNDTPLLRAKIDKRKELKEKERDRVQKLMEKHRQRSKEALDRRKRIKRGKRVSDKTTDSADSQPGREDERGDDNDIDIDSDLQAEISRCGYKDVPVDEIQVEHQEEYEKVSLDYSQVILDWIKADPKREATPGFRDLEKKYMHETLIQDLSIRINQPYLLVHQGNCEHIMMFQDLRLFSHQHDDLNRLSYPKATFRAKVNRHKCSMCHINSAFCVTLDDRLAGKTPAYFCERCYDLFHYDSSGNILYDDFKVFEYAKVLK</sequence>
<feature type="compositionally biased region" description="Low complexity" evidence="11">
    <location>
        <begin position="874"/>
        <end position="892"/>
    </location>
</feature>
<dbReference type="Proteomes" id="UP000738325">
    <property type="component" value="Unassembled WGS sequence"/>
</dbReference>
<dbReference type="InterPro" id="IPR036236">
    <property type="entry name" value="Znf_C2H2_sf"/>
</dbReference>
<feature type="compositionally biased region" description="Polar residues" evidence="11">
    <location>
        <begin position="645"/>
        <end position="672"/>
    </location>
</feature>
<evidence type="ECO:0000313" key="13">
    <source>
        <dbReference type="EMBL" id="KAG0317677.1"/>
    </source>
</evidence>
<keyword evidence="2" id="KW-0479">Metal-binding</keyword>
<evidence type="ECO:0000256" key="6">
    <source>
        <dbReference type="ARBA" id="ARBA00023015"/>
    </source>
</evidence>
<dbReference type="EMBL" id="JAAAIP010000411">
    <property type="protein sequence ID" value="KAG0317677.1"/>
    <property type="molecule type" value="Genomic_DNA"/>
</dbReference>
<evidence type="ECO:0000256" key="2">
    <source>
        <dbReference type="ARBA" id="ARBA00022723"/>
    </source>
</evidence>
<keyword evidence="9" id="KW-0539">Nucleus</keyword>
<proteinExistence type="predicted"/>
<dbReference type="GO" id="GO:0045944">
    <property type="term" value="P:positive regulation of transcription by RNA polymerase II"/>
    <property type="evidence" value="ECO:0007669"/>
    <property type="project" value="UniProtKB-ARBA"/>
</dbReference>
<evidence type="ECO:0000256" key="3">
    <source>
        <dbReference type="ARBA" id="ARBA00022737"/>
    </source>
</evidence>
<keyword evidence="6" id="KW-0805">Transcription regulation</keyword>
<dbReference type="OrthoDB" id="3437960at2759"/>
<dbReference type="Pfam" id="PF12251">
    <property type="entry name" value="SNAPC3"/>
    <property type="match status" value="2"/>
</dbReference>
<feature type="domain" description="C2H2-type" evidence="12">
    <location>
        <begin position="485"/>
        <end position="514"/>
    </location>
</feature>
<dbReference type="InterPro" id="IPR022042">
    <property type="entry name" value="snRNA-activating_su3"/>
</dbReference>
<feature type="region of interest" description="Disordered" evidence="11">
    <location>
        <begin position="223"/>
        <end position="263"/>
    </location>
</feature>
<dbReference type="PANTHER" id="PTHR19818:SF139">
    <property type="entry name" value="PAIR-RULE PROTEIN ODD-PAIRED"/>
    <property type="match status" value="1"/>
</dbReference>
<dbReference type="SMART" id="SM00355">
    <property type="entry name" value="ZnF_C2H2"/>
    <property type="match status" value="8"/>
</dbReference>
<dbReference type="Gene3D" id="3.30.160.60">
    <property type="entry name" value="Classic Zinc Finger"/>
    <property type="match status" value="7"/>
</dbReference>
<keyword evidence="14" id="KW-1185">Reference proteome</keyword>
<keyword evidence="3" id="KW-0677">Repeat</keyword>
<dbReference type="InterPro" id="IPR056436">
    <property type="entry name" value="Znf-C2H2_ZIC1-5/GLI1-3-like"/>
</dbReference>
<feature type="compositionally biased region" description="Pro residues" evidence="11">
    <location>
        <begin position="921"/>
        <end position="930"/>
    </location>
</feature>
<gene>
    <name evidence="13" type="primary">SNAPC3</name>
    <name evidence="13" type="ORF">BGZ99_006169</name>
</gene>
<dbReference type="InterPro" id="IPR013087">
    <property type="entry name" value="Znf_C2H2_type"/>
</dbReference>
<feature type="domain" description="C2H2-type" evidence="12">
    <location>
        <begin position="515"/>
        <end position="544"/>
    </location>
</feature>
<dbReference type="GO" id="GO:0000978">
    <property type="term" value="F:RNA polymerase II cis-regulatory region sequence-specific DNA binding"/>
    <property type="evidence" value="ECO:0007669"/>
    <property type="project" value="TreeGrafter"/>
</dbReference>
<evidence type="ECO:0000256" key="8">
    <source>
        <dbReference type="ARBA" id="ARBA00023163"/>
    </source>
</evidence>
<comment type="subcellular location">
    <subcellularLocation>
        <location evidence="1">Nucleus</location>
    </subcellularLocation>
</comment>